<keyword evidence="3 9" id="KW-0238">DNA-binding</keyword>
<dbReference type="InterPro" id="IPR045224">
    <property type="entry name" value="HDZip_class_I_plant"/>
</dbReference>
<dbReference type="GO" id="GO:0000981">
    <property type="term" value="F:DNA-binding transcription factor activity, RNA polymerase II-specific"/>
    <property type="evidence" value="ECO:0007669"/>
    <property type="project" value="UniProtKB-UniRule"/>
</dbReference>
<evidence type="ECO:0000256" key="9">
    <source>
        <dbReference type="PROSITE-ProRule" id="PRU00108"/>
    </source>
</evidence>
<dbReference type="InterPro" id="IPR000047">
    <property type="entry name" value="HTH_motif"/>
</dbReference>
<evidence type="ECO:0000256" key="5">
    <source>
        <dbReference type="ARBA" id="ARBA00023163"/>
    </source>
</evidence>
<keyword evidence="2 11" id="KW-0805">Transcription regulation</keyword>
<evidence type="ECO:0000256" key="2">
    <source>
        <dbReference type="ARBA" id="ARBA00023015"/>
    </source>
</evidence>
<dbReference type="SUPFAM" id="SSF46689">
    <property type="entry name" value="Homeodomain-like"/>
    <property type="match status" value="1"/>
</dbReference>
<dbReference type="InterPro" id="IPR003106">
    <property type="entry name" value="Leu_zip_homeo"/>
</dbReference>
<gene>
    <name evidence="14" type="ORF">F3Y22_tig00113725pilonHSYRG00008</name>
</gene>
<feature type="domain" description="Homeobox" evidence="13">
    <location>
        <begin position="70"/>
        <end position="130"/>
    </location>
</feature>
<keyword evidence="6 9" id="KW-0539">Nucleus</keyword>
<feature type="DNA-binding region" description="Homeobox" evidence="9">
    <location>
        <begin position="72"/>
        <end position="131"/>
    </location>
</feature>
<dbReference type="PROSITE" id="PS00027">
    <property type="entry name" value="HOMEOBOX_1"/>
    <property type="match status" value="1"/>
</dbReference>
<dbReference type="PANTHER" id="PTHR24326:SF606">
    <property type="entry name" value="HOMEOBOX-LEUCINE ZIPPER PROTEIN ATHB-54"/>
    <property type="match status" value="1"/>
</dbReference>
<evidence type="ECO:0000256" key="3">
    <source>
        <dbReference type="ARBA" id="ARBA00023125"/>
    </source>
</evidence>
<name>A0A6A2WNZ0_HIBSY</name>
<dbReference type="SMART" id="SM00389">
    <property type="entry name" value="HOX"/>
    <property type="match status" value="1"/>
</dbReference>
<evidence type="ECO:0000256" key="8">
    <source>
        <dbReference type="ARBA" id="ARBA00037260"/>
    </source>
</evidence>
<dbReference type="EMBL" id="VEPZ02001720">
    <property type="protein sequence ID" value="KAE8661381.1"/>
    <property type="molecule type" value="Genomic_DNA"/>
</dbReference>
<dbReference type="Pfam" id="PF02183">
    <property type="entry name" value="HALZ"/>
    <property type="match status" value="1"/>
</dbReference>
<keyword evidence="12" id="KW-0175">Coiled coil</keyword>
<evidence type="ECO:0000256" key="7">
    <source>
        <dbReference type="ARBA" id="ARBA00025748"/>
    </source>
</evidence>
<evidence type="ECO:0000256" key="6">
    <source>
        <dbReference type="ARBA" id="ARBA00023242"/>
    </source>
</evidence>
<comment type="function">
    <text evidence="8">Probable transcription factor.</text>
</comment>
<comment type="similarity">
    <text evidence="7 11">Belongs to the HD-ZIP homeobox family. Class I subfamily.</text>
</comment>
<evidence type="ECO:0000256" key="1">
    <source>
        <dbReference type="ARBA" id="ARBA00004123"/>
    </source>
</evidence>
<evidence type="ECO:0000313" key="15">
    <source>
        <dbReference type="Proteomes" id="UP000436088"/>
    </source>
</evidence>
<comment type="caution">
    <text evidence="14">The sequence shown here is derived from an EMBL/GenBank/DDBJ whole genome shotgun (WGS) entry which is preliminary data.</text>
</comment>
<dbReference type="GO" id="GO:0043565">
    <property type="term" value="F:sequence-specific DNA binding"/>
    <property type="evidence" value="ECO:0007669"/>
    <property type="project" value="InterPro"/>
</dbReference>
<dbReference type="AlphaFoldDB" id="A0A6A2WNZ0"/>
<evidence type="ECO:0000256" key="4">
    <source>
        <dbReference type="ARBA" id="ARBA00023155"/>
    </source>
</evidence>
<sequence length="247" mass="28149">MAGSNNLSVLLQSQRVSSSSQPLHTLFIPGSSPSTFLGTRSMLSFDGVDRNSSWTFDEEDNGDGDIDGYLHRSEKKRRLTVEQVQSLEKSFEADNKLEPERKIQLAKDLGLQSRQVAIWFQNRRARWKTKQIEKEYDSLQARYNNLKADYDDLLKEKDKLKQEVIELTDKLSLKGKESKVVVVSANGDVLDSDQSDLSQEEDNLGKDMLHLPSYVFPKVEDDDDSSDPPANSCNFEFPVDEHGLWSW</sequence>
<evidence type="ECO:0000256" key="11">
    <source>
        <dbReference type="RuleBase" id="RU369038"/>
    </source>
</evidence>
<dbReference type="InterPro" id="IPR009057">
    <property type="entry name" value="Homeodomain-like_sf"/>
</dbReference>
<proteinExistence type="inferred from homology"/>
<evidence type="ECO:0000256" key="10">
    <source>
        <dbReference type="RuleBase" id="RU000682"/>
    </source>
</evidence>
<dbReference type="PROSITE" id="PS50071">
    <property type="entry name" value="HOMEOBOX_2"/>
    <property type="match status" value="1"/>
</dbReference>
<evidence type="ECO:0000313" key="14">
    <source>
        <dbReference type="EMBL" id="KAE8661381.1"/>
    </source>
</evidence>
<evidence type="ECO:0000256" key="12">
    <source>
        <dbReference type="SAM" id="Coils"/>
    </source>
</evidence>
<reference evidence="14" key="1">
    <citation type="submission" date="2019-09" db="EMBL/GenBank/DDBJ databases">
        <title>Draft genome information of white flower Hibiscus syriacus.</title>
        <authorList>
            <person name="Kim Y.-M."/>
        </authorList>
    </citation>
    <scope>NUCLEOTIDE SEQUENCE [LARGE SCALE GENOMIC DNA]</scope>
    <source>
        <strain evidence="14">YM2019G1</strain>
    </source>
</reference>
<dbReference type="PANTHER" id="PTHR24326">
    <property type="entry name" value="HOMEOBOX-LEUCINE ZIPPER PROTEIN"/>
    <property type="match status" value="1"/>
</dbReference>
<dbReference type="PRINTS" id="PR00031">
    <property type="entry name" value="HTHREPRESSR"/>
</dbReference>
<dbReference type="Pfam" id="PF00046">
    <property type="entry name" value="Homeodomain"/>
    <property type="match status" value="1"/>
</dbReference>
<feature type="coiled-coil region" evidence="12">
    <location>
        <begin position="122"/>
        <end position="170"/>
    </location>
</feature>
<dbReference type="GO" id="GO:0045893">
    <property type="term" value="P:positive regulation of DNA-templated transcription"/>
    <property type="evidence" value="ECO:0007669"/>
    <property type="project" value="TreeGrafter"/>
</dbReference>
<dbReference type="InterPro" id="IPR001356">
    <property type="entry name" value="HD"/>
</dbReference>
<dbReference type="GO" id="GO:0005634">
    <property type="term" value="C:nucleus"/>
    <property type="evidence" value="ECO:0007669"/>
    <property type="project" value="UniProtKB-SubCell"/>
</dbReference>
<keyword evidence="5 11" id="KW-0804">Transcription</keyword>
<dbReference type="FunFam" id="1.10.10.60:FF:000242">
    <property type="entry name" value="Homeobox-leucine zipper protein HOX13"/>
    <property type="match status" value="1"/>
</dbReference>
<keyword evidence="4 9" id="KW-0371">Homeobox</keyword>
<accession>A0A6A2WNZ0</accession>
<dbReference type="OrthoDB" id="6159439at2759"/>
<comment type="function">
    <text evidence="11">Transcription factor.</text>
</comment>
<dbReference type="CDD" id="cd00086">
    <property type="entry name" value="homeodomain"/>
    <property type="match status" value="1"/>
</dbReference>
<keyword evidence="15" id="KW-1185">Reference proteome</keyword>
<comment type="subcellular location">
    <subcellularLocation>
        <location evidence="1 9 10">Nucleus</location>
    </subcellularLocation>
</comment>
<evidence type="ECO:0000259" key="13">
    <source>
        <dbReference type="PROSITE" id="PS50071"/>
    </source>
</evidence>
<dbReference type="Gene3D" id="1.10.10.60">
    <property type="entry name" value="Homeodomain-like"/>
    <property type="match status" value="1"/>
</dbReference>
<dbReference type="Proteomes" id="UP000436088">
    <property type="component" value="Unassembled WGS sequence"/>
</dbReference>
<dbReference type="InterPro" id="IPR017970">
    <property type="entry name" value="Homeobox_CS"/>
</dbReference>
<organism evidence="14 15">
    <name type="scientific">Hibiscus syriacus</name>
    <name type="common">Rose of Sharon</name>
    <dbReference type="NCBI Taxonomy" id="106335"/>
    <lineage>
        <taxon>Eukaryota</taxon>
        <taxon>Viridiplantae</taxon>
        <taxon>Streptophyta</taxon>
        <taxon>Embryophyta</taxon>
        <taxon>Tracheophyta</taxon>
        <taxon>Spermatophyta</taxon>
        <taxon>Magnoliopsida</taxon>
        <taxon>eudicotyledons</taxon>
        <taxon>Gunneridae</taxon>
        <taxon>Pentapetalae</taxon>
        <taxon>rosids</taxon>
        <taxon>malvids</taxon>
        <taxon>Malvales</taxon>
        <taxon>Malvaceae</taxon>
        <taxon>Malvoideae</taxon>
        <taxon>Hibiscus</taxon>
    </lineage>
</organism>
<protein>
    <recommendedName>
        <fullName evidence="11">Homeobox-leucine zipper protein</fullName>
    </recommendedName>
    <alternativeName>
        <fullName evidence="11">HD-ZIP protein</fullName>
    </alternativeName>
    <alternativeName>
        <fullName evidence="11">Homeodomain transcription factor</fullName>
    </alternativeName>
</protein>